<evidence type="ECO:0000256" key="1">
    <source>
        <dbReference type="ARBA" id="ARBA00022614"/>
    </source>
</evidence>
<dbReference type="SUPFAM" id="SSF52047">
    <property type="entry name" value="RNI-like"/>
    <property type="match status" value="1"/>
</dbReference>
<accession>A0A3Q0T0T9</accession>
<evidence type="ECO:0000313" key="4">
    <source>
        <dbReference type="Proteomes" id="UP000261340"/>
    </source>
</evidence>
<dbReference type="Ensembl" id="ENSACIT00000026555.1">
    <property type="protein sequence ID" value="ENSACIP00000025875.1"/>
    <property type="gene ID" value="ENSACIG00000020046.1"/>
</dbReference>
<sequence>SFSLKVCRSERAADNHCVKHRKLRGAEAQMCRADQTLSKNSHLCLYRLKNCGMSEISCDYLAATLKSNPSHLRELDLNSNKLQDSGVKLLCAGLESPNCQLENLRSVHCLQLVERPATLQTHFCYGSHVAKLLLQTVGLGIQRVLCASSFLLSGFKNGS</sequence>
<keyword evidence="1" id="KW-0433">Leucine-rich repeat</keyword>
<keyword evidence="2" id="KW-0677">Repeat</keyword>
<evidence type="ECO:0000313" key="3">
    <source>
        <dbReference type="Ensembl" id="ENSACIP00000025875.1"/>
    </source>
</evidence>
<evidence type="ECO:0000256" key="2">
    <source>
        <dbReference type="ARBA" id="ARBA00022737"/>
    </source>
</evidence>
<dbReference type="STRING" id="61819.ENSACIP00000025875"/>
<dbReference type="Gene3D" id="3.80.10.10">
    <property type="entry name" value="Ribonuclease Inhibitor"/>
    <property type="match status" value="1"/>
</dbReference>
<reference evidence="3" key="1">
    <citation type="submission" date="2025-08" db="UniProtKB">
        <authorList>
            <consortium name="Ensembl"/>
        </authorList>
    </citation>
    <scope>IDENTIFICATION</scope>
</reference>
<keyword evidence="4" id="KW-1185">Reference proteome</keyword>
<dbReference type="InterPro" id="IPR001611">
    <property type="entry name" value="Leu-rich_rpt"/>
</dbReference>
<organism evidence="3 4">
    <name type="scientific">Amphilophus citrinellus</name>
    <name type="common">Midas cichlid</name>
    <name type="synonym">Cichlasoma citrinellum</name>
    <dbReference type="NCBI Taxonomy" id="61819"/>
    <lineage>
        <taxon>Eukaryota</taxon>
        <taxon>Metazoa</taxon>
        <taxon>Chordata</taxon>
        <taxon>Craniata</taxon>
        <taxon>Vertebrata</taxon>
        <taxon>Euteleostomi</taxon>
        <taxon>Actinopterygii</taxon>
        <taxon>Neopterygii</taxon>
        <taxon>Teleostei</taxon>
        <taxon>Neoteleostei</taxon>
        <taxon>Acanthomorphata</taxon>
        <taxon>Ovalentaria</taxon>
        <taxon>Cichlomorphae</taxon>
        <taxon>Cichliformes</taxon>
        <taxon>Cichlidae</taxon>
        <taxon>New World cichlids</taxon>
        <taxon>Cichlasomatinae</taxon>
        <taxon>Heroini</taxon>
        <taxon>Amphilophus</taxon>
    </lineage>
</organism>
<reference evidence="3" key="2">
    <citation type="submission" date="2025-09" db="UniProtKB">
        <authorList>
            <consortium name="Ensembl"/>
        </authorList>
    </citation>
    <scope>IDENTIFICATION</scope>
</reference>
<dbReference type="InterPro" id="IPR032675">
    <property type="entry name" value="LRR_dom_sf"/>
</dbReference>
<name>A0A3Q0T0T9_AMPCI</name>
<dbReference type="PANTHER" id="PTHR24106">
    <property type="entry name" value="NACHT, LRR AND CARD DOMAINS-CONTAINING"/>
    <property type="match status" value="1"/>
</dbReference>
<protein>
    <submittedName>
        <fullName evidence="3">Uncharacterized protein</fullName>
    </submittedName>
</protein>
<dbReference type="Proteomes" id="UP000261340">
    <property type="component" value="Unplaced"/>
</dbReference>
<dbReference type="AlphaFoldDB" id="A0A3Q0T0T9"/>
<dbReference type="InterPro" id="IPR051261">
    <property type="entry name" value="NLR"/>
</dbReference>
<proteinExistence type="predicted"/>
<dbReference type="SMART" id="SM00368">
    <property type="entry name" value="LRR_RI"/>
    <property type="match status" value="2"/>
</dbReference>
<dbReference type="Pfam" id="PF13516">
    <property type="entry name" value="LRR_6"/>
    <property type="match status" value="1"/>
</dbReference>
<dbReference type="GeneTree" id="ENSGT01150000287022"/>